<organism evidence="1 2">
    <name type="scientific">Austropuccinia psidii MF-1</name>
    <dbReference type="NCBI Taxonomy" id="1389203"/>
    <lineage>
        <taxon>Eukaryota</taxon>
        <taxon>Fungi</taxon>
        <taxon>Dikarya</taxon>
        <taxon>Basidiomycota</taxon>
        <taxon>Pucciniomycotina</taxon>
        <taxon>Pucciniomycetes</taxon>
        <taxon>Pucciniales</taxon>
        <taxon>Sphaerophragmiaceae</taxon>
        <taxon>Austropuccinia</taxon>
    </lineage>
</organism>
<evidence type="ECO:0000313" key="2">
    <source>
        <dbReference type="Proteomes" id="UP000765509"/>
    </source>
</evidence>
<dbReference type="AlphaFoldDB" id="A0A9Q3D0Y8"/>
<dbReference type="Proteomes" id="UP000765509">
    <property type="component" value="Unassembled WGS sequence"/>
</dbReference>
<protein>
    <submittedName>
        <fullName evidence="1">Uncharacterized protein</fullName>
    </submittedName>
</protein>
<comment type="caution">
    <text evidence="1">The sequence shown here is derived from an EMBL/GenBank/DDBJ whole genome shotgun (WGS) entry which is preliminary data.</text>
</comment>
<sequence>MPESKDMVNNNMNVIMEADKQAEIFQRFISLADKIRPQLRADGVHFNLWSKNMIIAWTTYFMGDSNSFQQPIADNNIKQNLFA</sequence>
<accession>A0A9Q3D0Y8</accession>
<name>A0A9Q3D0Y8_9BASI</name>
<dbReference type="EMBL" id="AVOT02012779">
    <property type="protein sequence ID" value="MBW0494851.1"/>
    <property type="molecule type" value="Genomic_DNA"/>
</dbReference>
<gene>
    <name evidence="1" type="ORF">O181_034566</name>
</gene>
<evidence type="ECO:0000313" key="1">
    <source>
        <dbReference type="EMBL" id="MBW0494851.1"/>
    </source>
</evidence>
<reference evidence="1" key="1">
    <citation type="submission" date="2021-03" db="EMBL/GenBank/DDBJ databases">
        <title>Draft genome sequence of rust myrtle Austropuccinia psidii MF-1, a brazilian biotype.</title>
        <authorList>
            <person name="Quecine M.C."/>
            <person name="Pachon D.M.R."/>
            <person name="Bonatelli M.L."/>
            <person name="Correr F.H."/>
            <person name="Franceschini L.M."/>
            <person name="Leite T.F."/>
            <person name="Margarido G.R.A."/>
            <person name="Almeida C.A."/>
            <person name="Ferrarezi J.A."/>
            <person name="Labate C.A."/>
        </authorList>
    </citation>
    <scope>NUCLEOTIDE SEQUENCE</scope>
    <source>
        <strain evidence="1">MF-1</strain>
    </source>
</reference>
<proteinExistence type="predicted"/>
<keyword evidence="2" id="KW-1185">Reference proteome</keyword>